<gene>
    <name evidence="12 13" type="primary">LOC116291583</name>
</gene>
<keyword evidence="7 8" id="KW-0807">Transducer</keyword>
<organism evidence="11 12">
    <name type="scientific">Actinia tenebrosa</name>
    <name type="common">Australian red waratah sea anemone</name>
    <dbReference type="NCBI Taxonomy" id="6105"/>
    <lineage>
        <taxon>Eukaryota</taxon>
        <taxon>Metazoa</taxon>
        <taxon>Cnidaria</taxon>
        <taxon>Anthozoa</taxon>
        <taxon>Hexacorallia</taxon>
        <taxon>Actiniaria</taxon>
        <taxon>Actiniidae</taxon>
        <taxon>Actinia</taxon>
    </lineage>
</organism>
<feature type="transmembrane region" description="Helical" evidence="9">
    <location>
        <begin position="38"/>
        <end position="60"/>
    </location>
</feature>
<dbReference type="Pfam" id="PF00001">
    <property type="entry name" value="7tm_1"/>
    <property type="match status" value="1"/>
</dbReference>
<evidence type="ECO:0000256" key="3">
    <source>
        <dbReference type="ARBA" id="ARBA00022989"/>
    </source>
</evidence>
<evidence type="ECO:0000313" key="12">
    <source>
        <dbReference type="RefSeq" id="XP_031554621.1"/>
    </source>
</evidence>
<protein>
    <submittedName>
        <fullName evidence="12 13">QRFP-like peptide receptor</fullName>
    </submittedName>
</protein>
<keyword evidence="3 9" id="KW-1133">Transmembrane helix</keyword>
<feature type="transmembrane region" description="Helical" evidence="9">
    <location>
        <begin position="72"/>
        <end position="93"/>
    </location>
</feature>
<proteinExistence type="inferred from homology"/>
<dbReference type="GeneID" id="116291583"/>
<dbReference type="PRINTS" id="PR00237">
    <property type="entry name" value="GPCRRHODOPSN"/>
</dbReference>
<evidence type="ECO:0000256" key="9">
    <source>
        <dbReference type="SAM" id="Phobius"/>
    </source>
</evidence>
<dbReference type="OrthoDB" id="5968607at2759"/>
<dbReference type="Gene3D" id="1.20.1070.10">
    <property type="entry name" value="Rhodopsin 7-helix transmembrane proteins"/>
    <property type="match status" value="1"/>
</dbReference>
<evidence type="ECO:0000256" key="5">
    <source>
        <dbReference type="ARBA" id="ARBA00023136"/>
    </source>
</evidence>
<feature type="transmembrane region" description="Helical" evidence="9">
    <location>
        <begin position="158"/>
        <end position="176"/>
    </location>
</feature>
<feature type="transmembrane region" description="Helical" evidence="9">
    <location>
        <begin position="196"/>
        <end position="223"/>
    </location>
</feature>
<keyword evidence="6 8" id="KW-0675">Receptor</keyword>
<keyword evidence="5 9" id="KW-0472">Membrane</keyword>
<reference evidence="12 13" key="1">
    <citation type="submission" date="2025-04" db="UniProtKB">
        <authorList>
            <consortium name="RefSeq"/>
        </authorList>
    </citation>
    <scope>IDENTIFICATION</scope>
    <source>
        <tissue evidence="12 13">Tentacle</tissue>
    </source>
</reference>
<dbReference type="AlphaFoldDB" id="A0A6P8HFP2"/>
<dbReference type="RefSeq" id="XP_031554621.1">
    <property type="nucleotide sequence ID" value="XM_031698761.1"/>
</dbReference>
<evidence type="ECO:0000313" key="11">
    <source>
        <dbReference type="Proteomes" id="UP000515163"/>
    </source>
</evidence>
<evidence type="ECO:0000259" key="10">
    <source>
        <dbReference type="PROSITE" id="PS50262"/>
    </source>
</evidence>
<dbReference type="SUPFAM" id="SSF81321">
    <property type="entry name" value="Family A G protein-coupled receptor-like"/>
    <property type="match status" value="1"/>
</dbReference>
<evidence type="ECO:0000313" key="13">
    <source>
        <dbReference type="RefSeq" id="XP_031554627.1"/>
    </source>
</evidence>
<accession>A0A6P8HFP2</accession>
<dbReference type="RefSeq" id="XP_031554627.1">
    <property type="nucleotide sequence ID" value="XM_031698767.1"/>
</dbReference>
<dbReference type="InterPro" id="IPR017452">
    <property type="entry name" value="GPCR_Rhodpsn_7TM"/>
</dbReference>
<evidence type="ECO:0000256" key="2">
    <source>
        <dbReference type="ARBA" id="ARBA00022692"/>
    </source>
</evidence>
<comment type="similarity">
    <text evidence="8">Belongs to the G-protein coupled receptor 1 family.</text>
</comment>
<sequence length="364" mass="42253">MDINNSMASSFNASMTINSNQSYVHCGLDSQRVSLAKLIAFIILMVAALAGNILVCLIVYKNTKMRNTLNYLLVNMAISDLVIPILASTTRIVELSTQNSEWRVEGDIGDFLCKFVFFVLDMSPIVSILSLVLITFDRFAAVVFPFMATKLSSRFRKYFIGLTWIIAMAFCSPHFYAVKLQNKFCVMDWDSIRARVFYTIMLMILFIIIPFVLLLVMYSMILYKMKTRPKDLNQTDKGRRRRQLSKRNITLLSFAVVLVYAFCWGPYFTILMVATFKWRWDLSHVPCYWNDIVFVIQYLAYSNAAINPLLYFIFLKNYRTGLKNIIPMIRCFNRYRVIKTARSLMVRNTSQRDNGNTVEIEARL</sequence>
<feature type="transmembrane region" description="Helical" evidence="9">
    <location>
        <begin position="125"/>
        <end position="146"/>
    </location>
</feature>
<dbReference type="KEGG" id="aten:116291583"/>
<evidence type="ECO:0000256" key="7">
    <source>
        <dbReference type="ARBA" id="ARBA00023224"/>
    </source>
</evidence>
<dbReference type="InterPro" id="IPR000276">
    <property type="entry name" value="GPCR_Rhodpsn"/>
</dbReference>
<evidence type="ECO:0000256" key="1">
    <source>
        <dbReference type="ARBA" id="ARBA00004141"/>
    </source>
</evidence>
<feature type="transmembrane region" description="Helical" evidence="9">
    <location>
        <begin position="292"/>
        <end position="314"/>
    </location>
</feature>
<feature type="transmembrane region" description="Helical" evidence="9">
    <location>
        <begin position="249"/>
        <end position="272"/>
    </location>
</feature>
<dbReference type="PROSITE" id="PS00237">
    <property type="entry name" value="G_PROTEIN_RECEP_F1_1"/>
    <property type="match status" value="1"/>
</dbReference>
<dbReference type="CDD" id="cd00637">
    <property type="entry name" value="7tm_classA_rhodopsin-like"/>
    <property type="match status" value="1"/>
</dbReference>
<dbReference type="PROSITE" id="PS50262">
    <property type="entry name" value="G_PROTEIN_RECEP_F1_2"/>
    <property type="match status" value="1"/>
</dbReference>
<dbReference type="GO" id="GO:0004930">
    <property type="term" value="F:G protein-coupled receptor activity"/>
    <property type="evidence" value="ECO:0007669"/>
    <property type="project" value="UniProtKB-KW"/>
</dbReference>
<dbReference type="GO" id="GO:0016020">
    <property type="term" value="C:membrane"/>
    <property type="evidence" value="ECO:0007669"/>
    <property type="project" value="UniProtKB-SubCell"/>
</dbReference>
<evidence type="ECO:0000256" key="8">
    <source>
        <dbReference type="RuleBase" id="RU000688"/>
    </source>
</evidence>
<dbReference type="Proteomes" id="UP000515163">
    <property type="component" value="Unplaced"/>
</dbReference>
<name>A0A6P8HFP2_ACTTE</name>
<dbReference type="PANTHER" id="PTHR24243:SF208">
    <property type="entry name" value="PYROKININ-1 RECEPTOR"/>
    <property type="match status" value="1"/>
</dbReference>
<keyword evidence="2 8" id="KW-0812">Transmembrane</keyword>
<evidence type="ECO:0000256" key="4">
    <source>
        <dbReference type="ARBA" id="ARBA00023040"/>
    </source>
</evidence>
<dbReference type="PANTHER" id="PTHR24243">
    <property type="entry name" value="G-PROTEIN COUPLED RECEPTOR"/>
    <property type="match status" value="1"/>
</dbReference>
<comment type="subcellular location">
    <subcellularLocation>
        <location evidence="1">Membrane</location>
        <topology evidence="1">Multi-pass membrane protein</topology>
    </subcellularLocation>
</comment>
<keyword evidence="4 8" id="KW-0297">G-protein coupled receptor</keyword>
<evidence type="ECO:0000256" key="6">
    <source>
        <dbReference type="ARBA" id="ARBA00023170"/>
    </source>
</evidence>
<keyword evidence="11" id="KW-1185">Reference proteome</keyword>
<feature type="domain" description="G-protein coupled receptors family 1 profile" evidence="10">
    <location>
        <begin position="51"/>
        <end position="311"/>
    </location>
</feature>